<proteinExistence type="predicted"/>
<dbReference type="AlphaFoldDB" id="A0A485KRW9"/>
<protein>
    <submittedName>
        <fullName evidence="5">Aste57867_10825 protein</fullName>
    </submittedName>
</protein>
<dbReference type="Pfam" id="PF00023">
    <property type="entry name" value="Ank"/>
    <property type="match status" value="1"/>
</dbReference>
<evidence type="ECO:0000313" key="6">
    <source>
        <dbReference type="Proteomes" id="UP000332933"/>
    </source>
</evidence>
<dbReference type="PROSITE" id="PS50088">
    <property type="entry name" value="ANK_REPEAT"/>
    <property type="match status" value="2"/>
</dbReference>
<reference evidence="5 6" key="1">
    <citation type="submission" date="2019-03" db="EMBL/GenBank/DDBJ databases">
        <authorList>
            <person name="Gaulin E."/>
            <person name="Dumas B."/>
        </authorList>
    </citation>
    <scope>NUCLEOTIDE SEQUENCE [LARGE SCALE GENOMIC DNA]</scope>
    <source>
        <strain evidence="5">CBS 568.67</strain>
    </source>
</reference>
<keyword evidence="1" id="KW-0677">Repeat</keyword>
<feature type="repeat" description="ANK" evidence="3">
    <location>
        <begin position="110"/>
        <end position="142"/>
    </location>
</feature>
<dbReference type="GO" id="GO:0005737">
    <property type="term" value="C:cytoplasm"/>
    <property type="evidence" value="ECO:0007669"/>
    <property type="project" value="TreeGrafter"/>
</dbReference>
<evidence type="ECO:0000256" key="3">
    <source>
        <dbReference type="PROSITE-ProRule" id="PRU00023"/>
    </source>
</evidence>
<dbReference type="Gene3D" id="1.25.40.10">
    <property type="entry name" value="Tetratricopeptide repeat domain"/>
    <property type="match status" value="1"/>
</dbReference>
<dbReference type="PANTHER" id="PTHR24198:SF165">
    <property type="entry name" value="ANKYRIN REPEAT-CONTAINING PROTEIN-RELATED"/>
    <property type="match status" value="1"/>
</dbReference>
<evidence type="ECO:0000313" key="5">
    <source>
        <dbReference type="EMBL" id="VFT87693.1"/>
    </source>
</evidence>
<dbReference type="PANTHER" id="PTHR24198">
    <property type="entry name" value="ANKYRIN REPEAT AND PROTEIN KINASE DOMAIN-CONTAINING PROTEIN"/>
    <property type="match status" value="1"/>
</dbReference>
<dbReference type="Pfam" id="PF13637">
    <property type="entry name" value="Ank_4"/>
    <property type="match status" value="1"/>
</dbReference>
<dbReference type="Proteomes" id="UP000332933">
    <property type="component" value="Unassembled WGS sequence"/>
</dbReference>
<dbReference type="InterPro" id="IPR011990">
    <property type="entry name" value="TPR-like_helical_dom_sf"/>
</dbReference>
<accession>A0A485KRW9</accession>
<dbReference type="SMART" id="SM00248">
    <property type="entry name" value="ANK"/>
    <property type="match status" value="4"/>
</dbReference>
<dbReference type="OrthoDB" id="191399at2759"/>
<sequence length="244" mass="26129">MIGELVRNLKLCTAIKASWPNHNRVAIIQLLLQHGADADAANKNGLTPLFLAIRMEASHIVQALLAHGAKLTFAASGMPMALGFMSMVGLINVVQHLLALGASVNATTRSGEIALSLASKEGQIEIIYLLLAAGADVTLLHKVDQWRNNGIIALLSGSFPHAIACFSRVAAWTRTSVDFVLRGAGYFCMGYLELALADAAKCAKVDELVDDYALLGLTLRRLGREDNAVAAFEEGKRVGHQMQP</sequence>
<keyword evidence="2 3" id="KW-0040">ANK repeat</keyword>
<evidence type="ECO:0000256" key="1">
    <source>
        <dbReference type="ARBA" id="ARBA00022737"/>
    </source>
</evidence>
<dbReference type="SUPFAM" id="SSF48403">
    <property type="entry name" value="Ankyrin repeat"/>
    <property type="match status" value="1"/>
</dbReference>
<organism evidence="5 6">
    <name type="scientific">Aphanomyces stellatus</name>
    <dbReference type="NCBI Taxonomy" id="120398"/>
    <lineage>
        <taxon>Eukaryota</taxon>
        <taxon>Sar</taxon>
        <taxon>Stramenopiles</taxon>
        <taxon>Oomycota</taxon>
        <taxon>Saprolegniomycetes</taxon>
        <taxon>Saprolegniales</taxon>
        <taxon>Verrucalvaceae</taxon>
        <taxon>Aphanomyces</taxon>
    </lineage>
</organism>
<dbReference type="PROSITE" id="PS50297">
    <property type="entry name" value="ANK_REP_REGION"/>
    <property type="match status" value="2"/>
</dbReference>
<feature type="repeat" description="ANK" evidence="3">
    <location>
        <begin position="44"/>
        <end position="76"/>
    </location>
</feature>
<dbReference type="Gene3D" id="1.25.40.20">
    <property type="entry name" value="Ankyrin repeat-containing domain"/>
    <property type="match status" value="2"/>
</dbReference>
<dbReference type="InterPro" id="IPR002110">
    <property type="entry name" value="Ankyrin_rpt"/>
</dbReference>
<reference evidence="4" key="2">
    <citation type="submission" date="2019-06" db="EMBL/GenBank/DDBJ databases">
        <title>Genomics analysis of Aphanomyces spp. identifies a new class of oomycete effector associated with host adaptation.</title>
        <authorList>
            <person name="Gaulin E."/>
        </authorList>
    </citation>
    <scope>NUCLEOTIDE SEQUENCE</scope>
    <source>
        <strain evidence="4">CBS 578.67</strain>
    </source>
</reference>
<evidence type="ECO:0000256" key="2">
    <source>
        <dbReference type="ARBA" id="ARBA00023043"/>
    </source>
</evidence>
<dbReference type="EMBL" id="VJMH01005231">
    <property type="protein sequence ID" value="KAF0698561.1"/>
    <property type="molecule type" value="Genomic_DNA"/>
</dbReference>
<dbReference type="SUPFAM" id="SSF48452">
    <property type="entry name" value="TPR-like"/>
    <property type="match status" value="1"/>
</dbReference>
<dbReference type="EMBL" id="CAADRA010005252">
    <property type="protein sequence ID" value="VFT87693.1"/>
    <property type="molecule type" value="Genomic_DNA"/>
</dbReference>
<gene>
    <name evidence="5" type="primary">Aste57867_10825</name>
    <name evidence="4" type="ORF">As57867_010785</name>
    <name evidence="5" type="ORF">ASTE57867_10825</name>
</gene>
<name>A0A485KRW9_9STRA</name>
<keyword evidence="6" id="KW-1185">Reference proteome</keyword>
<evidence type="ECO:0000313" key="4">
    <source>
        <dbReference type="EMBL" id="KAF0698561.1"/>
    </source>
</evidence>
<dbReference type="InterPro" id="IPR036770">
    <property type="entry name" value="Ankyrin_rpt-contain_sf"/>
</dbReference>